<evidence type="ECO:0000259" key="1">
    <source>
        <dbReference type="Pfam" id="PF16044"/>
    </source>
</evidence>
<keyword evidence="3" id="KW-1185">Reference proteome</keyword>
<evidence type="ECO:0000313" key="2">
    <source>
        <dbReference type="EMBL" id="KAI1890408.1"/>
    </source>
</evidence>
<dbReference type="EMBL" id="JAERUA010000014">
    <property type="protein sequence ID" value="KAI1890408.1"/>
    <property type="molecule type" value="Genomic_DNA"/>
</dbReference>
<feature type="domain" description="MKRN2 opposite strand protein-like C-terminal" evidence="1">
    <location>
        <begin position="70"/>
        <end position="227"/>
    </location>
</feature>
<dbReference type="InterPro" id="IPR053921">
    <property type="entry name" value="MKRN2OS-like_C"/>
</dbReference>
<dbReference type="AlphaFoldDB" id="A0A8T3D6V6"/>
<gene>
    <name evidence="2" type="ORF">AGOR_G00153410</name>
</gene>
<evidence type="ECO:0000313" key="3">
    <source>
        <dbReference type="Proteomes" id="UP000829720"/>
    </source>
</evidence>
<proteinExistence type="predicted"/>
<organism evidence="2 3">
    <name type="scientific">Albula goreensis</name>
    <dbReference type="NCBI Taxonomy" id="1534307"/>
    <lineage>
        <taxon>Eukaryota</taxon>
        <taxon>Metazoa</taxon>
        <taxon>Chordata</taxon>
        <taxon>Craniata</taxon>
        <taxon>Vertebrata</taxon>
        <taxon>Euteleostomi</taxon>
        <taxon>Actinopterygii</taxon>
        <taxon>Neopterygii</taxon>
        <taxon>Teleostei</taxon>
        <taxon>Albuliformes</taxon>
        <taxon>Albulidae</taxon>
        <taxon>Albula</taxon>
    </lineage>
</organism>
<dbReference type="InterPro" id="IPR032016">
    <property type="entry name" value="MKRN2OS-like"/>
</dbReference>
<reference evidence="2" key="1">
    <citation type="submission" date="2021-01" db="EMBL/GenBank/DDBJ databases">
        <authorList>
            <person name="Zahm M."/>
            <person name="Roques C."/>
            <person name="Cabau C."/>
            <person name="Klopp C."/>
            <person name="Donnadieu C."/>
            <person name="Jouanno E."/>
            <person name="Lampietro C."/>
            <person name="Louis A."/>
            <person name="Herpin A."/>
            <person name="Echchiki A."/>
            <person name="Berthelot C."/>
            <person name="Parey E."/>
            <person name="Roest-Crollius H."/>
            <person name="Braasch I."/>
            <person name="Postlethwait J."/>
            <person name="Bobe J."/>
            <person name="Montfort J."/>
            <person name="Bouchez O."/>
            <person name="Begum T."/>
            <person name="Mejri S."/>
            <person name="Adams A."/>
            <person name="Chen W.-J."/>
            <person name="Guiguen Y."/>
        </authorList>
    </citation>
    <scope>NUCLEOTIDE SEQUENCE</scope>
    <source>
        <tissue evidence="2">Blood</tissue>
    </source>
</reference>
<accession>A0A8T3D6V6</accession>
<dbReference type="Pfam" id="PF16044">
    <property type="entry name" value="DUF4796_C"/>
    <property type="match status" value="1"/>
</dbReference>
<sequence length="243" mass="27956">MCLSDSTSLMDRTVIKFSHCDKDIYCFSDYNVCWEPSVHAFTADCRESKSRLSRCPLCFQPLKFNLLEAPVSIPCPFTNGHNSPYAFNIGSMCGPLHISEYDDSELHIGITNSKGVVYNYTLTGVRRDECGWEQCVSLQLAPSGWSSLSDQWDAELEHFSSMALWAPQRFHEEREFGSRCYAFALTFINHMRTKAGKPCLTRDEFTGNYVLPRIKITSKYVRVYQEISHNGFYVPDKHRHEML</sequence>
<dbReference type="OrthoDB" id="10065749at2759"/>
<dbReference type="Proteomes" id="UP000829720">
    <property type="component" value="Unassembled WGS sequence"/>
</dbReference>
<name>A0A8T3D6V6_9TELE</name>
<dbReference type="PANTHER" id="PTHR33963">
    <property type="entry name" value="MKRN2 OPPOSITE STRAND PROTEIN"/>
    <property type="match status" value="1"/>
</dbReference>
<comment type="caution">
    <text evidence="2">The sequence shown here is derived from an EMBL/GenBank/DDBJ whole genome shotgun (WGS) entry which is preliminary data.</text>
</comment>
<protein>
    <recommendedName>
        <fullName evidence="1">MKRN2 opposite strand protein-like C-terminal domain-containing protein</fullName>
    </recommendedName>
</protein>
<dbReference type="PANTHER" id="PTHR33963:SF2">
    <property type="entry name" value="MKRN2 OPPOSITE STRAND PROTEIN"/>
    <property type="match status" value="1"/>
</dbReference>